<feature type="region of interest" description="Disordered" evidence="1">
    <location>
        <begin position="57"/>
        <end position="112"/>
    </location>
</feature>
<feature type="region of interest" description="Disordered" evidence="1">
    <location>
        <begin position="404"/>
        <end position="431"/>
    </location>
</feature>
<feature type="compositionally biased region" description="Pro residues" evidence="1">
    <location>
        <begin position="14"/>
        <end position="24"/>
    </location>
</feature>
<sequence>MTCGEAIVRCLQSPPDPSSIPQSPPDGVISSWPILSRRRPNYVYRVLPEALNADSVDYQRSKSSSLPKVTSSSVVEPAAAQMEASQSAGVDPEQPSLTSELQPLGNIDEPNWKNDADETKALNLDLTMEVPLLNAVSPAGIFVEEFIPPSAYKSPPQAPLELLLLQSIEACLMAIEQLVGMLEVRAARSEALIVYIKTMISTLCKKEEILQMIPTPKAQLHNEATEKKTPQAPNTLGGVGSAAAVVLNNSKNEASALMFTHQLSSSEKGKGILGDPVTNLTLDVIVSDSSGSEDDLLLLDHLSSTAVLSTGATLIPTEAPASLHWSRGVPKMLNDSKDEPFTACNATVQVKFWNYVVLSRTTVGGDLDSPTRLTDLDAFSEPGPKRQKTPRLLTSDLAATALHVGSMGSPPKTHSNSVPQTRPLFRRGGRGVGDAFRRRTWTTRPTADMSLTKDECRLGTYIFAKNEEMGDQHCCNAFVSTSQGKPYSALLVFVPICEPPESWYMLLLDVKRTAIYALDVCTSMESVPRRERNMRLIMAVLGKIFKHEQNLPNFKHVSPDPNTWGHIEYR</sequence>
<dbReference type="Proteomes" id="UP000289738">
    <property type="component" value="Chromosome A03"/>
</dbReference>
<accession>A0A445DVK9</accession>
<keyword evidence="3" id="KW-1185">Reference proteome</keyword>
<gene>
    <name evidence="2" type="ORF">Ahy_A03g013551</name>
</gene>
<dbReference type="AlphaFoldDB" id="A0A445DVK9"/>
<proteinExistence type="predicted"/>
<protein>
    <submittedName>
        <fullName evidence="2">Uncharacterized protein</fullName>
    </submittedName>
</protein>
<feature type="region of interest" description="Disordered" evidence="1">
    <location>
        <begin position="12"/>
        <end position="31"/>
    </location>
</feature>
<reference evidence="2 3" key="1">
    <citation type="submission" date="2019-01" db="EMBL/GenBank/DDBJ databases">
        <title>Sequencing of cultivated peanut Arachis hypogaea provides insights into genome evolution and oil improvement.</title>
        <authorList>
            <person name="Chen X."/>
        </authorList>
    </citation>
    <scope>NUCLEOTIDE SEQUENCE [LARGE SCALE GENOMIC DNA]</scope>
    <source>
        <strain evidence="3">cv. Fuhuasheng</strain>
        <tissue evidence="2">Leaves</tissue>
    </source>
</reference>
<evidence type="ECO:0000313" key="3">
    <source>
        <dbReference type="Proteomes" id="UP000289738"/>
    </source>
</evidence>
<evidence type="ECO:0000256" key="1">
    <source>
        <dbReference type="SAM" id="MobiDB-lite"/>
    </source>
</evidence>
<dbReference type="EMBL" id="SDMP01000003">
    <property type="protein sequence ID" value="RYR67242.1"/>
    <property type="molecule type" value="Genomic_DNA"/>
</dbReference>
<evidence type="ECO:0000313" key="2">
    <source>
        <dbReference type="EMBL" id="RYR67242.1"/>
    </source>
</evidence>
<comment type="caution">
    <text evidence="2">The sequence shown here is derived from an EMBL/GenBank/DDBJ whole genome shotgun (WGS) entry which is preliminary data.</text>
</comment>
<name>A0A445DVK9_ARAHY</name>
<organism evidence="2 3">
    <name type="scientific">Arachis hypogaea</name>
    <name type="common">Peanut</name>
    <dbReference type="NCBI Taxonomy" id="3818"/>
    <lineage>
        <taxon>Eukaryota</taxon>
        <taxon>Viridiplantae</taxon>
        <taxon>Streptophyta</taxon>
        <taxon>Embryophyta</taxon>
        <taxon>Tracheophyta</taxon>
        <taxon>Spermatophyta</taxon>
        <taxon>Magnoliopsida</taxon>
        <taxon>eudicotyledons</taxon>
        <taxon>Gunneridae</taxon>
        <taxon>Pentapetalae</taxon>
        <taxon>rosids</taxon>
        <taxon>fabids</taxon>
        <taxon>Fabales</taxon>
        <taxon>Fabaceae</taxon>
        <taxon>Papilionoideae</taxon>
        <taxon>50 kb inversion clade</taxon>
        <taxon>dalbergioids sensu lato</taxon>
        <taxon>Dalbergieae</taxon>
        <taxon>Pterocarpus clade</taxon>
        <taxon>Arachis</taxon>
    </lineage>
</organism>
<feature type="compositionally biased region" description="Low complexity" evidence="1">
    <location>
        <begin position="61"/>
        <end position="75"/>
    </location>
</feature>